<dbReference type="FunFam" id="1.20.1230.10:FF:000005">
    <property type="entry name" value="1-phosphatidylinositol 4,5-bisphosphate phosphodiesterase"/>
    <property type="match status" value="1"/>
</dbReference>
<dbReference type="GO" id="GO:0046488">
    <property type="term" value="P:phosphatidylinositol metabolic process"/>
    <property type="evidence" value="ECO:0007669"/>
    <property type="project" value="TreeGrafter"/>
</dbReference>
<dbReference type="FunFam" id="2.30.29.240:FF:000001">
    <property type="entry name" value="1-phosphatidylinositol 4,5-bisphosphate phosphodiesterase"/>
    <property type="match status" value="1"/>
</dbReference>
<dbReference type="SMART" id="SM00239">
    <property type="entry name" value="C2"/>
    <property type="match status" value="1"/>
</dbReference>
<dbReference type="GO" id="GO:0042592">
    <property type="term" value="P:homeostatic process"/>
    <property type="evidence" value="ECO:0007669"/>
    <property type="project" value="UniProtKB-ARBA"/>
</dbReference>
<dbReference type="CDD" id="cd00275">
    <property type="entry name" value="C2_PLC_like"/>
    <property type="match status" value="1"/>
</dbReference>
<dbReference type="Gene3D" id="2.60.40.150">
    <property type="entry name" value="C2 domain"/>
    <property type="match status" value="1"/>
</dbReference>
<dbReference type="SUPFAM" id="SSF51695">
    <property type="entry name" value="PLC-like phosphodiesterases"/>
    <property type="match status" value="1"/>
</dbReference>
<dbReference type="Pfam" id="PF17787">
    <property type="entry name" value="PH_14"/>
    <property type="match status" value="1"/>
</dbReference>
<evidence type="ECO:0000256" key="11">
    <source>
        <dbReference type="SAM" id="MobiDB-lite"/>
    </source>
</evidence>
<keyword evidence="3 6" id="KW-0442">Lipid degradation</keyword>
<dbReference type="Gene3D" id="1.20.1230.10">
    <property type="entry name" value="Phospholipase C beta, distal C-terminal domain"/>
    <property type="match status" value="1"/>
</dbReference>
<dbReference type="InterPro" id="IPR017946">
    <property type="entry name" value="PLC-like_Pdiesterase_TIM-brl"/>
</dbReference>
<feature type="binding site" evidence="8">
    <location>
        <position position="360"/>
    </location>
    <ligand>
        <name>Ca(2+)</name>
        <dbReference type="ChEBI" id="CHEBI:29108"/>
    </ligand>
</feature>
<keyword evidence="2 6" id="KW-0378">Hydrolase</keyword>
<dbReference type="SUPFAM" id="SSF47473">
    <property type="entry name" value="EF-hand"/>
    <property type="match status" value="1"/>
</dbReference>
<dbReference type="PANTHER" id="PTHR10336:SF36">
    <property type="entry name" value="1-PHOSPHATIDYLINOSITOL 4,5-BISPHOSPHATE PHOSPHODIESTERASE BETA-4"/>
    <property type="match status" value="1"/>
</dbReference>
<dbReference type="PRINTS" id="PR00390">
    <property type="entry name" value="PHPHLIPASEC"/>
</dbReference>
<dbReference type="Pfam" id="PF00168">
    <property type="entry name" value="C2"/>
    <property type="match status" value="1"/>
</dbReference>
<dbReference type="CDD" id="cd13361">
    <property type="entry name" value="PH_PLC_beta"/>
    <property type="match status" value="1"/>
</dbReference>
<dbReference type="Pfam" id="PF22631">
    <property type="entry name" value="PLCB1-4-like_EFh"/>
    <property type="match status" value="1"/>
</dbReference>
<feature type="coiled-coil region" evidence="10">
    <location>
        <begin position="1027"/>
        <end position="1069"/>
    </location>
</feature>
<feature type="binding site" evidence="8">
    <location>
        <position position="358"/>
    </location>
    <ligand>
        <name>Ca(2+)</name>
        <dbReference type="ChEBI" id="CHEBI:29108"/>
    </ligand>
</feature>
<protein>
    <recommendedName>
        <fullName evidence="6">1-phosphatidylinositol 4,5-bisphosphate phosphodiesterase</fullName>
        <ecNumber evidence="6">3.1.4.11</ecNumber>
    </recommendedName>
</protein>
<organism evidence="14">
    <name type="scientific">Anopheles marajoara</name>
    <dbReference type="NCBI Taxonomy" id="58244"/>
    <lineage>
        <taxon>Eukaryota</taxon>
        <taxon>Metazoa</taxon>
        <taxon>Ecdysozoa</taxon>
        <taxon>Arthropoda</taxon>
        <taxon>Hexapoda</taxon>
        <taxon>Insecta</taxon>
        <taxon>Pterygota</taxon>
        <taxon>Neoptera</taxon>
        <taxon>Endopterygota</taxon>
        <taxon>Diptera</taxon>
        <taxon>Nematocera</taxon>
        <taxon>Culicoidea</taxon>
        <taxon>Culicidae</taxon>
        <taxon>Anophelinae</taxon>
        <taxon>Anopheles</taxon>
    </lineage>
</organism>
<evidence type="ECO:0000259" key="13">
    <source>
        <dbReference type="PROSITE" id="PS50008"/>
    </source>
</evidence>
<dbReference type="CDD" id="cd08591">
    <property type="entry name" value="PI-PLCc_beta"/>
    <property type="match status" value="1"/>
</dbReference>
<dbReference type="EC" id="3.1.4.11" evidence="6"/>
<dbReference type="InterPro" id="IPR016280">
    <property type="entry name" value="PLC-beta"/>
</dbReference>
<keyword evidence="8" id="KW-0479">Metal-binding</keyword>
<dbReference type="GO" id="GO:0008344">
    <property type="term" value="P:adult locomotory behavior"/>
    <property type="evidence" value="ECO:0007669"/>
    <property type="project" value="UniProtKB-ARBA"/>
</dbReference>
<dbReference type="PROSITE" id="PS50007">
    <property type="entry name" value="PIPLC_X_DOMAIN"/>
    <property type="match status" value="1"/>
</dbReference>
<evidence type="ECO:0000256" key="8">
    <source>
        <dbReference type="PIRSR" id="PIRSR000956-2"/>
    </source>
</evidence>
<dbReference type="Gene3D" id="3.20.20.190">
    <property type="entry name" value="Phosphatidylinositol (PI) phosphodiesterase"/>
    <property type="match status" value="1"/>
</dbReference>
<feature type="active site" evidence="7">
    <location>
        <position position="328"/>
    </location>
</feature>
<dbReference type="FunFam" id="1.10.238.10:FF:000024">
    <property type="entry name" value="1-phosphatidylinositol 4,5-bisphosphate phosphodiesterase"/>
    <property type="match status" value="1"/>
</dbReference>
<dbReference type="GO" id="GO:0004435">
    <property type="term" value="F:phosphatidylinositol-4,5-bisphosphate phospholipase C activity"/>
    <property type="evidence" value="ECO:0007669"/>
    <property type="project" value="UniProtKB-UniRule"/>
</dbReference>
<dbReference type="PANTHER" id="PTHR10336">
    <property type="entry name" value="PHOSPHOINOSITIDE-SPECIFIC PHOSPHOLIPASE C FAMILY PROTEIN"/>
    <property type="match status" value="1"/>
</dbReference>
<dbReference type="GO" id="GO:0005509">
    <property type="term" value="F:calcium ion binding"/>
    <property type="evidence" value="ECO:0007669"/>
    <property type="project" value="UniProtKB-UniRule"/>
</dbReference>
<dbReference type="InterPro" id="IPR011992">
    <property type="entry name" value="EF-hand-dom_pair"/>
</dbReference>
<evidence type="ECO:0000256" key="1">
    <source>
        <dbReference type="ARBA" id="ARBA00001195"/>
    </source>
</evidence>
<evidence type="ECO:0000256" key="5">
    <source>
        <dbReference type="ARBA" id="ARBA00023224"/>
    </source>
</evidence>
<evidence type="ECO:0000313" key="14">
    <source>
        <dbReference type="EMBL" id="MBW50110.1"/>
    </source>
</evidence>
<comment type="cofactor">
    <cofactor evidence="8">
        <name>Ca(2+)</name>
        <dbReference type="ChEBI" id="CHEBI:29108"/>
    </cofactor>
    <text evidence="8">Binds 1 Ca(2+) ion per subunit.</text>
</comment>
<evidence type="ECO:0000256" key="4">
    <source>
        <dbReference type="ARBA" id="ARBA00023098"/>
    </source>
</evidence>
<comment type="function">
    <text evidence="6">The production of the second messenger molecules diacylglycerol (DAG) and inositol 1,4,5-trisphosphate (IP3) is mediated by activated phosphatidylinositol-specific phospholipase C enzymes.</text>
</comment>
<evidence type="ECO:0000256" key="6">
    <source>
        <dbReference type="PIRNR" id="PIRNR000956"/>
    </source>
</evidence>
<dbReference type="GO" id="GO:0048015">
    <property type="term" value="P:phosphatidylinositol-mediated signaling"/>
    <property type="evidence" value="ECO:0007669"/>
    <property type="project" value="TreeGrafter"/>
</dbReference>
<accession>A0A2M4BAQ9</accession>
<dbReference type="Gene3D" id="2.30.29.240">
    <property type="match status" value="1"/>
</dbReference>
<dbReference type="Pfam" id="PF00388">
    <property type="entry name" value="PI-PLC-X"/>
    <property type="match status" value="1"/>
</dbReference>
<dbReference type="AlphaFoldDB" id="A0A2M4BAQ9"/>
<dbReference type="SMART" id="SM00148">
    <property type="entry name" value="PLCXc"/>
    <property type="match status" value="1"/>
</dbReference>
<dbReference type="InterPro" id="IPR000008">
    <property type="entry name" value="C2_dom"/>
</dbReference>
<evidence type="ECO:0000259" key="12">
    <source>
        <dbReference type="PROSITE" id="PS50004"/>
    </source>
</evidence>
<dbReference type="InterPro" id="IPR001711">
    <property type="entry name" value="PLipase_C_Pinositol-sp_Y"/>
</dbReference>
<dbReference type="InterPro" id="IPR000909">
    <property type="entry name" value="PLipase_C_PInositol-sp_X_dom"/>
</dbReference>
<dbReference type="SUPFAM" id="SSF49562">
    <property type="entry name" value="C2 domain (Calcium/lipid-binding domain, CaLB)"/>
    <property type="match status" value="1"/>
</dbReference>
<dbReference type="GO" id="GO:0016042">
    <property type="term" value="P:lipid catabolic process"/>
    <property type="evidence" value="ECO:0007669"/>
    <property type="project" value="UniProtKB-KW"/>
</dbReference>
<dbReference type="GO" id="GO:0051209">
    <property type="term" value="P:release of sequestered calcium ion into cytosol"/>
    <property type="evidence" value="ECO:0007669"/>
    <property type="project" value="TreeGrafter"/>
</dbReference>
<dbReference type="SUPFAM" id="SSF69989">
    <property type="entry name" value="C-terminal domain of PLC-beta"/>
    <property type="match status" value="1"/>
</dbReference>
<evidence type="ECO:0000256" key="9">
    <source>
        <dbReference type="RuleBase" id="RU361133"/>
    </source>
</evidence>
<dbReference type="InterPro" id="IPR053945">
    <property type="entry name" value="PLCB1-4-like_EFh"/>
</dbReference>
<dbReference type="EMBL" id="GGFJ01000969">
    <property type="protein sequence ID" value="MBW50110.1"/>
    <property type="molecule type" value="Transcribed_RNA"/>
</dbReference>
<feature type="domain" description="C2" evidence="12">
    <location>
        <begin position="663"/>
        <end position="791"/>
    </location>
</feature>
<dbReference type="InterPro" id="IPR037862">
    <property type="entry name" value="PLC-beta_PH"/>
</dbReference>
<feature type="region of interest" description="Disordered" evidence="11">
    <location>
        <begin position="1146"/>
        <end position="1170"/>
    </location>
</feature>
<keyword evidence="5 6" id="KW-0807">Transducer</keyword>
<keyword evidence="4 6" id="KW-0443">Lipid metabolism</keyword>
<keyword evidence="10" id="KW-0175">Coiled coil</keyword>
<dbReference type="Gene3D" id="1.10.238.10">
    <property type="entry name" value="EF-hand"/>
    <property type="match status" value="1"/>
</dbReference>
<evidence type="ECO:0000256" key="7">
    <source>
        <dbReference type="PIRSR" id="PIRSR000956-1"/>
    </source>
</evidence>
<dbReference type="PROSITE" id="PS50008">
    <property type="entry name" value="PIPLC_Y_DOMAIN"/>
    <property type="match status" value="1"/>
</dbReference>
<feature type="domain" description="PI-PLC Y-box" evidence="13">
    <location>
        <begin position="547"/>
        <end position="663"/>
    </location>
</feature>
<feature type="binding site" evidence="8">
    <location>
        <position position="329"/>
    </location>
    <ligand>
        <name>Ca(2+)</name>
        <dbReference type="ChEBI" id="CHEBI:29108"/>
    </ligand>
</feature>
<dbReference type="Pfam" id="PF00387">
    <property type="entry name" value="PI-PLC-Y"/>
    <property type="match status" value="1"/>
</dbReference>
<dbReference type="FunFam" id="2.60.40.150:FF:000008">
    <property type="entry name" value="1-phosphatidylinositol 4,5-bisphosphate phosphodiesterase"/>
    <property type="match status" value="1"/>
</dbReference>
<feature type="active site" evidence="7">
    <location>
        <position position="375"/>
    </location>
</feature>
<reference evidence="14" key="1">
    <citation type="submission" date="2018-01" db="EMBL/GenBank/DDBJ databases">
        <title>An insight into the sialome of Amazonian anophelines.</title>
        <authorList>
            <person name="Ribeiro J.M."/>
            <person name="Scarpassa V."/>
            <person name="Calvo E."/>
        </authorList>
    </citation>
    <scope>NUCLEOTIDE SEQUENCE</scope>
    <source>
        <tissue evidence="14">Salivary glands</tissue>
    </source>
</reference>
<evidence type="ECO:0000256" key="3">
    <source>
        <dbReference type="ARBA" id="ARBA00022963"/>
    </source>
</evidence>
<dbReference type="InterPro" id="IPR001192">
    <property type="entry name" value="PI-PLC_fam"/>
</dbReference>
<feature type="binding site" evidence="8">
    <location>
        <position position="409"/>
    </location>
    <ligand>
        <name>Ca(2+)</name>
        <dbReference type="ChEBI" id="CHEBI:29108"/>
    </ligand>
</feature>
<dbReference type="InterPro" id="IPR035892">
    <property type="entry name" value="C2_domain_sf"/>
</dbReference>
<dbReference type="SUPFAM" id="SSF50729">
    <property type="entry name" value="PH domain-like"/>
    <property type="match status" value="1"/>
</dbReference>
<dbReference type="InterPro" id="IPR042531">
    <property type="entry name" value="PLC-beta_C_sf"/>
</dbReference>
<dbReference type="SMART" id="SM00149">
    <property type="entry name" value="PLCYc"/>
    <property type="match status" value="1"/>
</dbReference>
<evidence type="ECO:0000256" key="10">
    <source>
        <dbReference type="SAM" id="Coils"/>
    </source>
</evidence>
<keyword evidence="8" id="KW-0106">Calcium</keyword>
<name>A0A2M4BAQ9_9DIPT</name>
<proteinExistence type="predicted"/>
<comment type="catalytic activity">
    <reaction evidence="1 6 9">
        <text>a 1,2-diacyl-sn-glycero-3-phospho-(1D-myo-inositol-4,5-bisphosphate) + H2O = 1D-myo-inositol 1,4,5-trisphosphate + a 1,2-diacyl-sn-glycerol + H(+)</text>
        <dbReference type="Rhea" id="RHEA:33179"/>
        <dbReference type="ChEBI" id="CHEBI:15377"/>
        <dbReference type="ChEBI" id="CHEBI:15378"/>
        <dbReference type="ChEBI" id="CHEBI:17815"/>
        <dbReference type="ChEBI" id="CHEBI:58456"/>
        <dbReference type="ChEBI" id="CHEBI:203600"/>
        <dbReference type="EC" id="3.1.4.11"/>
    </reaction>
</comment>
<dbReference type="PROSITE" id="PS50004">
    <property type="entry name" value="C2"/>
    <property type="match status" value="1"/>
</dbReference>
<feature type="compositionally biased region" description="Basic residues" evidence="11">
    <location>
        <begin position="1159"/>
        <end position="1170"/>
    </location>
</feature>
<dbReference type="PIRSF" id="PIRSF000956">
    <property type="entry name" value="PLC-beta"/>
    <property type="match status" value="1"/>
</dbReference>
<evidence type="ECO:0000256" key="2">
    <source>
        <dbReference type="ARBA" id="ARBA00022801"/>
    </source>
</evidence>
<dbReference type="GO" id="GO:0043153">
    <property type="term" value="P:entrainment of circadian clock by photoperiod"/>
    <property type="evidence" value="ECO:0007669"/>
    <property type="project" value="UniProtKB-ARBA"/>
</dbReference>
<feature type="region of interest" description="Disordered" evidence="11">
    <location>
        <begin position="1081"/>
        <end position="1113"/>
    </location>
</feature>
<sequence length="1170" mass="132036">MTKKFEFNWQIPVPEPLLTGCVFDRWTEEKDNNELEPSCMFKVDEYGFFIYWKSEGREGDVIELCQVSDIRAGGMPKDMKLYNQLCNKHGENVEEKSLTICSGTDYININYQHVVCPDAATAKIWVDGLRKITHNGKANNFCPMTALKKHWMRLGFLVDPRGKVPVKVVARTFASGKTEKLVYQILSDLGLPSGKNDAIEKADFTFDKFYELYHKICPRNDIEELFRSITQGKANAINLDQFINFLNEKQRDPRLNEILYPLYDEKRALEIINTYEQNDEAREAKTLTKDGLIRYLMSDENAAVFLDRLDIYMDMDQPLSHYYINSSHNTYLSGRQFGGKSSVEMYRQTLLAGCRCVELDCWDGKGEDEEPIITHGMAMCTDILFKDVIYALRDTAFVTSDYPVILSFENHCCKSQQYKLAKYCDEILGDLLLKEPIPDYPLEPGAPLPPPALLKRKILIKNKRLKPEVEKKELELFLQGEFVIEDEDKEDASAVVDAKKIEELALGGGAGAAAVAPVAAAAASQDGGEEAPPIQYTGSTTNVHPWLSSMVNYAQPVKFQTFDFAEKKNVHHNMSSFAETTGMNLLKSQAIEFVNYNKRQMSRIYPKGTRADSSNYMPQVFWNAGCQMVSLNFQTSDLPMQLNQGKFEYNGNCGYLLKPDFMRRADRSFDPFADAPVDGVIAASCAVQVIAGQFLSDKKVGTYVEVDMYGLPSDTVRKEFRTRMVPANGLNPVYNEEPFLFRKVVLPDLAVLRFGVYDENGKLLGQRILPLDGLQAGYRHIALRTEANFPMSLPMLFCNIELKIYVPDGFEDFMDALSDPRAFMGAAKERSDNMKAMGIEETGGGGGAGGGGTEAKKVEVTEPPLVFDPITVDSLRQEKGFQKTAKKQQKELDAVKKKHAKERAGVQKQQNAAIERLIKGKSKEEIKADSAVRKLIQEQNAQWTEMAERHKKEEWDLLKQQLTDQQEILRKLMETTQAAQMKQLEAKHEREIKELNSRQAKISVETSKEVANDKTLKTKGEKDRRLREKKQNNIKRFMDEKKTATIKQNREKEKLKVTHDKQLEELANDVQKLIVSDGRLISSDSCPSSGAEGTDQLPKSADHSEATSNRRPVMSPFRTVSCIPPATQPLLPRAQAAVAAVRVNTVNSAAPPANDRKRDNPKRKCPCVCS</sequence>